<evidence type="ECO:0000313" key="6">
    <source>
        <dbReference type="Proteomes" id="UP001208656"/>
    </source>
</evidence>
<protein>
    <submittedName>
        <fullName evidence="5">Lrp/AsnC family transcriptional regulator</fullName>
    </submittedName>
</protein>
<dbReference type="RefSeq" id="WP_173657729.1">
    <property type="nucleotide sequence ID" value="NZ_JAOUSE010000029.1"/>
</dbReference>
<dbReference type="SMART" id="SM00344">
    <property type="entry name" value="HTH_ASNC"/>
    <property type="match status" value="1"/>
</dbReference>
<organism evidence="5 6">
    <name type="scientific">Pallidibacillus thermolactis</name>
    <dbReference type="NCBI Taxonomy" id="251051"/>
    <lineage>
        <taxon>Bacteria</taxon>
        <taxon>Bacillati</taxon>
        <taxon>Bacillota</taxon>
        <taxon>Bacilli</taxon>
        <taxon>Bacillales</taxon>
        <taxon>Bacillaceae</taxon>
        <taxon>Pallidibacillus</taxon>
    </lineage>
</organism>
<dbReference type="InterPro" id="IPR019885">
    <property type="entry name" value="Tscrpt_reg_HTH_AsnC-type_CS"/>
</dbReference>
<dbReference type="PRINTS" id="PR00033">
    <property type="entry name" value="HTHASNC"/>
</dbReference>
<dbReference type="InterPro" id="IPR019888">
    <property type="entry name" value="Tscrpt_reg_AsnC-like"/>
</dbReference>
<dbReference type="SUPFAM" id="SSF46785">
    <property type="entry name" value="Winged helix' DNA-binding domain"/>
    <property type="match status" value="1"/>
</dbReference>
<comment type="caution">
    <text evidence="5">The sequence shown here is derived from an EMBL/GenBank/DDBJ whole genome shotgun (WGS) entry which is preliminary data.</text>
</comment>
<feature type="domain" description="HTH asnC-type" evidence="4">
    <location>
        <begin position="1"/>
        <end position="62"/>
    </location>
</feature>
<evidence type="ECO:0000256" key="2">
    <source>
        <dbReference type="ARBA" id="ARBA00023125"/>
    </source>
</evidence>
<dbReference type="Gene3D" id="3.30.70.920">
    <property type="match status" value="1"/>
</dbReference>
<dbReference type="PANTHER" id="PTHR30154:SF53">
    <property type="entry name" value="HTH-TYPE TRANSCRIPTIONAL REGULATOR LRPC"/>
    <property type="match status" value="1"/>
</dbReference>
<dbReference type="PANTHER" id="PTHR30154">
    <property type="entry name" value="LEUCINE-RESPONSIVE REGULATORY PROTEIN"/>
    <property type="match status" value="1"/>
</dbReference>
<evidence type="ECO:0000259" key="4">
    <source>
        <dbReference type="PROSITE" id="PS50956"/>
    </source>
</evidence>
<dbReference type="Pfam" id="PF13412">
    <property type="entry name" value="HTH_24"/>
    <property type="match status" value="1"/>
</dbReference>
<name>A0ABT2WGG0_9BACI</name>
<evidence type="ECO:0000256" key="1">
    <source>
        <dbReference type="ARBA" id="ARBA00023015"/>
    </source>
</evidence>
<dbReference type="SUPFAM" id="SSF54909">
    <property type="entry name" value="Dimeric alpha+beta barrel"/>
    <property type="match status" value="1"/>
</dbReference>
<dbReference type="Pfam" id="PF01037">
    <property type="entry name" value="AsnC_trans_reg"/>
    <property type="match status" value="1"/>
</dbReference>
<gene>
    <name evidence="5" type="ORF">OEV82_10095</name>
</gene>
<keyword evidence="6" id="KW-1185">Reference proteome</keyword>
<dbReference type="CDD" id="cd00090">
    <property type="entry name" value="HTH_ARSR"/>
    <property type="match status" value="1"/>
</dbReference>
<keyword evidence="2" id="KW-0238">DNA-binding</keyword>
<sequence length="154" mass="17691">MDETDIKLLKILQEDGRITLSELSKKLALSRPSVTERLNRLKEKGIINKISATVSPEKIGRNILLYIHVSELSVSYSHFEKMTAEHPDIFECHRLTGEMHYLLKAAVKDMDHLNKLIDYLIKFGIIHTSIVLKSPVSNKKILPIDENSPWPFEE</sequence>
<dbReference type="InterPro" id="IPR036388">
    <property type="entry name" value="WH-like_DNA-bd_sf"/>
</dbReference>
<dbReference type="Proteomes" id="UP001208656">
    <property type="component" value="Unassembled WGS sequence"/>
</dbReference>
<dbReference type="EMBL" id="JAOUSE010000029">
    <property type="protein sequence ID" value="MCU9594787.1"/>
    <property type="molecule type" value="Genomic_DNA"/>
</dbReference>
<dbReference type="Gene3D" id="1.10.10.10">
    <property type="entry name" value="Winged helix-like DNA-binding domain superfamily/Winged helix DNA-binding domain"/>
    <property type="match status" value="1"/>
</dbReference>
<proteinExistence type="predicted"/>
<dbReference type="InterPro" id="IPR011991">
    <property type="entry name" value="ArsR-like_HTH"/>
</dbReference>
<dbReference type="InterPro" id="IPR019887">
    <property type="entry name" value="Tscrpt_reg_AsnC/Lrp_C"/>
</dbReference>
<dbReference type="InterPro" id="IPR000485">
    <property type="entry name" value="AsnC-type_HTH_dom"/>
</dbReference>
<evidence type="ECO:0000256" key="3">
    <source>
        <dbReference type="ARBA" id="ARBA00023163"/>
    </source>
</evidence>
<accession>A0ABT2WGG0</accession>
<dbReference type="InterPro" id="IPR036390">
    <property type="entry name" value="WH_DNA-bd_sf"/>
</dbReference>
<keyword evidence="1" id="KW-0805">Transcription regulation</keyword>
<reference evidence="5 6" key="1">
    <citation type="submission" date="2022-10" db="EMBL/GenBank/DDBJ databases">
        <title>Description of Fervidibacillus gen. nov. in the family Fervidibacillaceae fam. nov. with two species, Fervidibacillus albus sp. nov., and Fervidibacillus halotolerans sp. nov., isolated from tidal flat sediments.</title>
        <authorList>
            <person name="Kwon K.K."/>
            <person name="Yang S.-H."/>
        </authorList>
    </citation>
    <scope>NUCLEOTIDE SEQUENCE [LARGE SCALE GENOMIC DNA]</scope>
    <source>
        <strain evidence="5 6">DSM 23332</strain>
    </source>
</reference>
<dbReference type="PROSITE" id="PS50956">
    <property type="entry name" value="HTH_ASNC_2"/>
    <property type="match status" value="1"/>
</dbReference>
<evidence type="ECO:0000313" key="5">
    <source>
        <dbReference type="EMBL" id="MCU9594787.1"/>
    </source>
</evidence>
<dbReference type="InterPro" id="IPR011008">
    <property type="entry name" value="Dimeric_a/b-barrel"/>
</dbReference>
<dbReference type="PROSITE" id="PS00519">
    <property type="entry name" value="HTH_ASNC_1"/>
    <property type="match status" value="1"/>
</dbReference>
<keyword evidence="3" id="KW-0804">Transcription</keyword>